<keyword evidence="7" id="KW-0732">Signal</keyword>
<organism evidence="9 10">
    <name type="scientific">Notoacmeibacter ruber</name>
    <dbReference type="NCBI Taxonomy" id="2670375"/>
    <lineage>
        <taxon>Bacteria</taxon>
        <taxon>Pseudomonadati</taxon>
        <taxon>Pseudomonadota</taxon>
        <taxon>Alphaproteobacteria</taxon>
        <taxon>Hyphomicrobiales</taxon>
        <taxon>Notoacmeibacteraceae</taxon>
        <taxon>Notoacmeibacter</taxon>
    </lineage>
</organism>
<feature type="domain" description="Cytochrome c" evidence="8">
    <location>
        <begin position="26"/>
        <end position="128"/>
    </location>
</feature>
<protein>
    <submittedName>
        <fullName evidence="9">Cytochrome c family protein</fullName>
    </submittedName>
</protein>
<evidence type="ECO:0000256" key="6">
    <source>
        <dbReference type="PROSITE-ProRule" id="PRU00433"/>
    </source>
</evidence>
<evidence type="ECO:0000256" key="5">
    <source>
        <dbReference type="ARBA" id="ARBA00023004"/>
    </source>
</evidence>
<reference evidence="9 10" key="1">
    <citation type="submission" date="2018-10" db="EMBL/GenBank/DDBJ databases">
        <title>Notoacmeibacter sp. M2BS9Y-3-1, whole genome shotgun sequence.</title>
        <authorList>
            <person name="Tuo L."/>
        </authorList>
    </citation>
    <scope>NUCLEOTIDE SEQUENCE [LARGE SCALE GENOMIC DNA]</scope>
    <source>
        <strain evidence="9 10">M2BS9Y-3-1</strain>
    </source>
</reference>
<dbReference type="GO" id="GO:0009055">
    <property type="term" value="F:electron transfer activity"/>
    <property type="evidence" value="ECO:0007669"/>
    <property type="project" value="InterPro"/>
</dbReference>
<dbReference type="GO" id="GO:0020037">
    <property type="term" value="F:heme binding"/>
    <property type="evidence" value="ECO:0007669"/>
    <property type="project" value="InterPro"/>
</dbReference>
<feature type="signal peptide" evidence="7">
    <location>
        <begin position="1"/>
        <end position="21"/>
    </location>
</feature>
<evidence type="ECO:0000256" key="3">
    <source>
        <dbReference type="ARBA" id="ARBA00022723"/>
    </source>
</evidence>
<name>A0A3L7JFD9_9HYPH</name>
<proteinExistence type="predicted"/>
<sequence>MMKFILAIALTAGTGIAAAQAQDLKGDAAAGEKVFNKCKACHAVGEGAKNRVGPELNELFGRQPGSLEDFKYSKAMVEFGEDKVWDEEHLTTYLAAPRKVVKGTKMAFAGLKKEEDIDNVIAYLATFDSEGAKTGE</sequence>
<dbReference type="InterPro" id="IPR036909">
    <property type="entry name" value="Cyt_c-like_dom_sf"/>
</dbReference>
<dbReference type="Gene3D" id="1.10.760.10">
    <property type="entry name" value="Cytochrome c-like domain"/>
    <property type="match status" value="1"/>
</dbReference>
<keyword evidence="10" id="KW-1185">Reference proteome</keyword>
<dbReference type="InterPro" id="IPR009056">
    <property type="entry name" value="Cyt_c-like_dom"/>
</dbReference>
<accession>A0A3L7JFD9</accession>
<dbReference type="GO" id="GO:0046872">
    <property type="term" value="F:metal ion binding"/>
    <property type="evidence" value="ECO:0007669"/>
    <property type="project" value="UniProtKB-KW"/>
</dbReference>
<evidence type="ECO:0000259" key="8">
    <source>
        <dbReference type="PROSITE" id="PS51007"/>
    </source>
</evidence>
<dbReference type="SUPFAM" id="SSF46626">
    <property type="entry name" value="Cytochrome c"/>
    <property type="match status" value="1"/>
</dbReference>
<comment type="caution">
    <text evidence="9">The sequence shown here is derived from an EMBL/GenBank/DDBJ whole genome shotgun (WGS) entry which is preliminary data.</text>
</comment>
<keyword evidence="1" id="KW-0813">Transport</keyword>
<dbReference type="RefSeq" id="WP_121646167.1">
    <property type="nucleotide sequence ID" value="NZ_RCWN01000001.1"/>
</dbReference>
<feature type="chain" id="PRO_5018149445" evidence="7">
    <location>
        <begin position="22"/>
        <end position="136"/>
    </location>
</feature>
<evidence type="ECO:0000313" key="9">
    <source>
        <dbReference type="EMBL" id="RLQ89200.1"/>
    </source>
</evidence>
<evidence type="ECO:0000313" key="10">
    <source>
        <dbReference type="Proteomes" id="UP000281094"/>
    </source>
</evidence>
<dbReference type="PANTHER" id="PTHR11961">
    <property type="entry name" value="CYTOCHROME C"/>
    <property type="match status" value="1"/>
</dbReference>
<evidence type="ECO:0000256" key="7">
    <source>
        <dbReference type="SAM" id="SignalP"/>
    </source>
</evidence>
<dbReference type="Proteomes" id="UP000281094">
    <property type="component" value="Unassembled WGS sequence"/>
</dbReference>
<keyword evidence="4" id="KW-0249">Electron transport</keyword>
<dbReference type="InterPro" id="IPR002327">
    <property type="entry name" value="Cyt_c_1A/1B"/>
</dbReference>
<keyword evidence="5 6" id="KW-0408">Iron</keyword>
<dbReference type="PRINTS" id="PR00604">
    <property type="entry name" value="CYTCHRMECIAB"/>
</dbReference>
<dbReference type="PROSITE" id="PS51007">
    <property type="entry name" value="CYTC"/>
    <property type="match status" value="1"/>
</dbReference>
<evidence type="ECO:0000256" key="2">
    <source>
        <dbReference type="ARBA" id="ARBA00022617"/>
    </source>
</evidence>
<dbReference type="AlphaFoldDB" id="A0A3L7JFD9"/>
<evidence type="ECO:0000256" key="1">
    <source>
        <dbReference type="ARBA" id="ARBA00022448"/>
    </source>
</evidence>
<gene>
    <name evidence="9" type="ORF">D8780_14065</name>
</gene>
<dbReference type="Pfam" id="PF00034">
    <property type="entry name" value="Cytochrom_C"/>
    <property type="match status" value="1"/>
</dbReference>
<evidence type="ECO:0000256" key="4">
    <source>
        <dbReference type="ARBA" id="ARBA00022982"/>
    </source>
</evidence>
<dbReference type="EMBL" id="RCWN01000001">
    <property type="protein sequence ID" value="RLQ89200.1"/>
    <property type="molecule type" value="Genomic_DNA"/>
</dbReference>
<keyword evidence="2 6" id="KW-0349">Heme</keyword>
<keyword evidence="3 6" id="KW-0479">Metal-binding</keyword>